<name>A0A8K0R607_9PLEO</name>
<sequence length="166" mass="17908">MNSLALPFLPSITVLFIVMGHFYNSALALPITADIPTEPYSPYQKNLPRNGTADGSTQTNSRQPLLTIISSIIGVIGGVFTVGCFVVAVKQYRRPDMSTRLEELIMSKLPLQHDNVPDCLAPSAFIVEPEQHRAERPPDALSPVVIVPVTDLPAITVATAVSDDAN</sequence>
<evidence type="ECO:0000256" key="2">
    <source>
        <dbReference type="SAM" id="SignalP"/>
    </source>
</evidence>
<reference evidence="3" key="1">
    <citation type="journal article" date="2021" name="Nat. Commun.">
        <title>Genetic determinants of endophytism in the Arabidopsis root mycobiome.</title>
        <authorList>
            <person name="Mesny F."/>
            <person name="Miyauchi S."/>
            <person name="Thiergart T."/>
            <person name="Pickel B."/>
            <person name="Atanasova L."/>
            <person name="Karlsson M."/>
            <person name="Huettel B."/>
            <person name="Barry K.W."/>
            <person name="Haridas S."/>
            <person name="Chen C."/>
            <person name="Bauer D."/>
            <person name="Andreopoulos W."/>
            <person name="Pangilinan J."/>
            <person name="LaButti K."/>
            <person name="Riley R."/>
            <person name="Lipzen A."/>
            <person name="Clum A."/>
            <person name="Drula E."/>
            <person name="Henrissat B."/>
            <person name="Kohler A."/>
            <person name="Grigoriev I.V."/>
            <person name="Martin F.M."/>
            <person name="Hacquard S."/>
        </authorList>
    </citation>
    <scope>NUCLEOTIDE SEQUENCE</scope>
    <source>
        <strain evidence="3">MPI-SDFR-AT-0120</strain>
    </source>
</reference>
<keyword evidence="1" id="KW-0812">Transmembrane</keyword>
<dbReference type="Proteomes" id="UP000813461">
    <property type="component" value="Unassembled WGS sequence"/>
</dbReference>
<evidence type="ECO:0000256" key="1">
    <source>
        <dbReference type="SAM" id="Phobius"/>
    </source>
</evidence>
<dbReference type="EMBL" id="JAGMVJ010000009">
    <property type="protein sequence ID" value="KAH7087306.1"/>
    <property type="molecule type" value="Genomic_DNA"/>
</dbReference>
<keyword evidence="4" id="KW-1185">Reference proteome</keyword>
<evidence type="ECO:0000313" key="3">
    <source>
        <dbReference type="EMBL" id="KAH7087306.1"/>
    </source>
</evidence>
<keyword evidence="1" id="KW-0472">Membrane</keyword>
<gene>
    <name evidence="3" type="ORF">FB567DRAFT_628289</name>
</gene>
<accession>A0A8K0R607</accession>
<keyword evidence="2" id="KW-0732">Signal</keyword>
<evidence type="ECO:0008006" key="5">
    <source>
        <dbReference type="Google" id="ProtNLM"/>
    </source>
</evidence>
<protein>
    <recommendedName>
        <fullName evidence="5">Transmembrane protein</fullName>
    </recommendedName>
</protein>
<feature type="transmembrane region" description="Helical" evidence="1">
    <location>
        <begin position="65"/>
        <end position="89"/>
    </location>
</feature>
<feature type="chain" id="PRO_5035482588" description="Transmembrane protein" evidence="2">
    <location>
        <begin position="29"/>
        <end position="166"/>
    </location>
</feature>
<dbReference type="AlphaFoldDB" id="A0A8K0R607"/>
<keyword evidence="1" id="KW-1133">Transmembrane helix</keyword>
<organism evidence="3 4">
    <name type="scientific">Paraphoma chrysanthemicola</name>
    <dbReference type="NCBI Taxonomy" id="798071"/>
    <lineage>
        <taxon>Eukaryota</taxon>
        <taxon>Fungi</taxon>
        <taxon>Dikarya</taxon>
        <taxon>Ascomycota</taxon>
        <taxon>Pezizomycotina</taxon>
        <taxon>Dothideomycetes</taxon>
        <taxon>Pleosporomycetidae</taxon>
        <taxon>Pleosporales</taxon>
        <taxon>Pleosporineae</taxon>
        <taxon>Phaeosphaeriaceae</taxon>
        <taxon>Paraphoma</taxon>
    </lineage>
</organism>
<comment type="caution">
    <text evidence="3">The sequence shown here is derived from an EMBL/GenBank/DDBJ whole genome shotgun (WGS) entry which is preliminary data.</text>
</comment>
<proteinExistence type="predicted"/>
<evidence type="ECO:0000313" key="4">
    <source>
        <dbReference type="Proteomes" id="UP000813461"/>
    </source>
</evidence>
<feature type="signal peptide" evidence="2">
    <location>
        <begin position="1"/>
        <end position="28"/>
    </location>
</feature>